<dbReference type="Proteomes" id="UP000020406">
    <property type="component" value="Unassembled WGS sequence"/>
</dbReference>
<reference evidence="1 2" key="1">
    <citation type="journal article" date="2014" name="Genome Announc.">
        <title>Draft Genome Sequence of Xylella fastidiosa Pear Leaf Scorch Strain in Taiwan.</title>
        <authorList>
            <person name="Su C.C."/>
            <person name="Deng W.L."/>
            <person name="Jan F.J."/>
            <person name="Chang C.J."/>
            <person name="Huang H."/>
            <person name="Chen J."/>
        </authorList>
    </citation>
    <scope>NUCLEOTIDE SEQUENCE [LARGE SCALE GENOMIC DNA]</scope>
    <source>
        <strain evidence="1 2">PLS229</strain>
    </source>
</reference>
<dbReference type="PATRIC" id="fig|1444770.3.peg.1305"/>
<evidence type="ECO:0000313" key="1">
    <source>
        <dbReference type="EMBL" id="EWS78491.1"/>
    </source>
</evidence>
<proteinExistence type="predicted"/>
<name>Z9JKY5_9GAMM</name>
<comment type="caution">
    <text evidence="1">The sequence shown here is derived from an EMBL/GenBank/DDBJ whole genome shotgun (WGS) entry which is preliminary data.</text>
</comment>
<dbReference type="KEGG" id="xtw:AB672_02755"/>
<dbReference type="EMBL" id="JDSQ01000007">
    <property type="protein sequence ID" value="EWS78491.1"/>
    <property type="molecule type" value="Genomic_DNA"/>
</dbReference>
<accession>Z9JKY5</accession>
<evidence type="ECO:0000313" key="2">
    <source>
        <dbReference type="Proteomes" id="UP000020406"/>
    </source>
</evidence>
<sequence>MRCVWLGVKHRRQSERIAQQATMIVVLEHGDHAVWNVPQLVTLDRSDVKILSEDCSQYCSQIRLEQDARWAQSASSLN</sequence>
<dbReference type="STRING" id="1444770.AF72_05465"/>
<organism evidence="1 2">
    <name type="scientific">Xylella taiwanensis</name>
    <dbReference type="NCBI Taxonomy" id="1444770"/>
    <lineage>
        <taxon>Bacteria</taxon>
        <taxon>Pseudomonadati</taxon>
        <taxon>Pseudomonadota</taxon>
        <taxon>Gammaproteobacteria</taxon>
        <taxon>Lysobacterales</taxon>
        <taxon>Lysobacteraceae</taxon>
        <taxon>Xylella</taxon>
    </lineage>
</organism>
<dbReference type="AlphaFoldDB" id="Z9JKY5"/>
<gene>
    <name evidence="1" type="ORF">AF72_05465</name>
</gene>
<protein>
    <submittedName>
        <fullName evidence="1">Uncharacterized protein</fullName>
    </submittedName>
</protein>